<organism evidence="4 5">
    <name type="scientific">Coemansia javaensis</name>
    <dbReference type="NCBI Taxonomy" id="2761396"/>
    <lineage>
        <taxon>Eukaryota</taxon>
        <taxon>Fungi</taxon>
        <taxon>Fungi incertae sedis</taxon>
        <taxon>Zoopagomycota</taxon>
        <taxon>Kickxellomycotina</taxon>
        <taxon>Kickxellomycetes</taxon>
        <taxon>Kickxellales</taxon>
        <taxon>Kickxellaceae</taxon>
        <taxon>Coemansia</taxon>
    </lineage>
</organism>
<keyword evidence="5" id="KW-1185">Reference proteome</keyword>
<accession>A0A9W8HE33</accession>
<sequence>MARRPLAPLVPLLLLLLLAAAADVDLSGIKGGVLYKNGAQTSCELGVLDSRAAMVSADCLDFSGGYVDMRTKYTVFLDAGIDGKSAVYPVTAIGVHPQYHTTNKANNIAVLQYNKKGKQNFTNTLAVGRTAWKTLIYARRAPLNATAHTWGDTVIAEVANKTDGTCASMLPLFKANQQAFVCGAPLAGAAAAGLQMPTPCRKLPYGTVYTRINGTLYPAGIFSHAAIKGGADLCSANATTRSYFTAFSDYITFANITLKREISYAAPGKGIAPQDSPYYTMNRPAGKPPKDVTVQGGNLLAPKAATSSAPETPSPTMPSPPKATATTTAQSSDSDGDSDGDSGDGSSHGGKPTRTIIIIVAVCVSVGVSLATAAGFFVVRWYRGHVKRTRDPYRENATRHMLIHDLGGASLPEKDARTTHHPSPASTVATRDPPPGYLYTPLE</sequence>
<keyword evidence="2" id="KW-0472">Membrane</keyword>
<comment type="caution">
    <text evidence="4">The sequence shown here is derived from an EMBL/GenBank/DDBJ whole genome shotgun (WGS) entry which is preliminary data.</text>
</comment>
<evidence type="ECO:0000313" key="5">
    <source>
        <dbReference type="Proteomes" id="UP001140217"/>
    </source>
</evidence>
<keyword evidence="2" id="KW-1133">Transmembrane helix</keyword>
<evidence type="ECO:0000256" key="2">
    <source>
        <dbReference type="SAM" id="Phobius"/>
    </source>
</evidence>
<dbReference type="EMBL" id="JANBUL010000099">
    <property type="protein sequence ID" value="KAJ2781599.1"/>
    <property type="molecule type" value="Genomic_DNA"/>
</dbReference>
<evidence type="ECO:0000256" key="3">
    <source>
        <dbReference type="SAM" id="SignalP"/>
    </source>
</evidence>
<gene>
    <name evidence="4" type="ORF">H4R18_002783</name>
</gene>
<evidence type="ECO:0000313" key="4">
    <source>
        <dbReference type="EMBL" id="KAJ2781599.1"/>
    </source>
</evidence>
<protein>
    <submittedName>
        <fullName evidence="4">Uncharacterized protein</fullName>
    </submittedName>
</protein>
<feature type="region of interest" description="Disordered" evidence="1">
    <location>
        <begin position="275"/>
        <end position="351"/>
    </location>
</feature>
<dbReference type="Proteomes" id="UP001140217">
    <property type="component" value="Unassembled WGS sequence"/>
</dbReference>
<feature type="signal peptide" evidence="3">
    <location>
        <begin position="1"/>
        <end position="21"/>
    </location>
</feature>
<dbReference type="InterPro" id="IPR009003">
    <property type="entry name" value="Peptidase_S1_PA"/>
</dbReference>
<dbReference type="AlphaFoldDB" id="A0A9W8HE33"/>
<proteinExistence type="predicted"/>
<keyword evidence="2" id="KW-0812">Transmembrane</keyword>
<dbReference type="OrthoDB" id="6380398at2759"/>
<evidence type="ECO:0000256" key="1">
    <source>
        <dbReference type="SAM" id="MobiDB-lite"/>
    </source>
</evidence>
<keyword evidence="3" id="KW-0732">Signal</keyword>
<feature type="transmembrane region" description="Helical" evidence="2">
    <location>
        <begin position="356"/>
        <end position="379"/>
    </location>
</feature>
<feature type="compositionally biased region" description="Low complexity" evidence="1">
    <location>
        <begin position="322"/>
        <end position="333"/>
    </location>
</feature>
<name>A0A9W8HE33_9FUNG</name>
<feature type="region of interest" description="Disordered" evidence="1">
    <location>
        <begin position="413"/>
        <end position="443"/>
    </location>
</feature>
<reference evidence="4" key="1">
    <citation type="submission" date="2022-07" db="EMBL/GenBank/DDBJ databases">
        <title>Phylogenomic reconstructions and comparative analyses of Kickxellomycotina fungi.</title>
        <authorList>
            <person name="Reynolds N.K."/>
            <person name="Stajich J.E."/>
            <person name="Barry K."/>
            <person name="Grigoriev I.V."/>
            <person name="Crous P."/>
            <person name="Smith M.E."/>
        </authorList>
    </citation>
    <scope>NUCLEOTIDE SEQUENCE</scope>
    <source>
        <strain evidence="4">NBRC 105414</strain>
    </source>
</reference>
<feature type="chain" id="PRO_5040929525" evidence="3">
    <location>
        <begin position="22"/>
        <end position="443"/>
    </location>
</feature>
<feature type="compositionally biased region" description="Pro residues" evidence="1">
    <location>
        <begin position="312"/>
        <end position="321"/>
    </location>
</feature>
<dbReference type="SUPFAM" id="SSF50494">
    <property type="entry name" value="Trypsin-like serine proteases"/>
    <property type="match status" value="1"/>
</dbReference>